<keyword evidence="2" id="KW-1185">Reference proteome</keyword>
<dbReference type="AlphaFoldDB" id="A0AA35T0B2"/>
<accession>A0AA35T0B2</accession>
<name>A0AA35T0B2_GEOBA</name>
<evidence type="ECO:0000313" key="1">
    <source>
        <dbReference type="EMBL" id="CAI8038884.1"/>
    </source>
</evidence>
<sequence>MIFDCPKGTVCQPKKGIKTTVECFPENPCSRIDCGSQLCRIDQVSGRGYCGIDPLHSREVFQLSVQSRD</sequence>
<protein>
    <submittedName>
        <fullName evidence="1">Uncharacterized protein</fullName>
    </submittedName>
</protein>
<proteinExistence type="predicted"/>
<reference evidence="1" key="1">
    <citation type="submission" date="2023-03" db="EMBL/GenBank/DDBJ databases">
        <authorList>
            <person name="Steffen K."/>
            <person name="Cardenas P."/>
        </authorList>
    </citation>
    <scope>NUCLEOTIDE SEQUENCE</scope>
</reference>
<comment type="caution">
    <text evidence="1">The sequence shown here is derived from an EMBL/GenBank/DDBJ whole genome shotgun (WGS) entry which is preliminary data.</text>
</comment>
<dbReference type="Proteomes" id="UP001174909">
    <property type="component" value="Unassembled WGS sequence"/>
</dbReference>
<organism evidence="1 2">
    <name type="scientific">Geodia barretti</name>
    <name type="common">Barrett's horny sponge</name>
    <dbReference type="NCBI Taxonomy" id="519541"/>
    <lineage>
        <taxon>Eukaryota</taxon>
        <taxon>Metazoa</taxon>
        <taxon>Porifera</taxon>
        <taxon>Demospongiae</taxon>
        <taxon>Heteroscleromorpha</taxon>
        <taxon>Tetractinellida</taxon>
        <taxon>Astrophorina</taxon>
        <taxon>Geodiidae</taxon>
        <taxon>Geodia</taxon>
    </lineage>
</organism>
<evidence type="ECO:0000313" key="2">
    <source>
        <dbReference type="Proteomes" id="UP001174909"/>
    </source>
</evidence>
<gene>
    <name evidence="1" type="ORF">GBAR_LOCUS21664</name>
</gene>
<dbReference type="EMBL" id="CASHTH010003016">
    <property type="protein sequence ID" value="CAI8038884.1"/>
    <property type="molecule type" value="Genomic_DNA"/>
</dbReference>